<protein>
    <submittedName>
        <fullName evidence="7">RDD domain-containing protein</fullName>
    </submittedName>
</protein>
<organism evidence="7 8">
    <name type="scientific">Crocosphaera watsonii WH 0003</name>
    <dbReference type="NCBI Taxonomy" id="423471"/>
    <lineage>
        <taxon>Bacteria</taxon>
        <taxon>Bacillati</taxon>
        <taxon>Cyanobacteriota</taxon>
        <taxon>Cyanophyceae</taxon>
        <taxon>Oscillatoriophycideae</taxon>
        <taxon>Chroococcales</taxon>
        <taxon>Aphanothecaceae</taxon>
        <taxon>Crocosphaera</taxon>
    </lineage>
</organism>
<evidence type="ECO:0000256" key="3">
    <source>
        <dbReference type="ARBA" id="ARBA00022989"/>
    </source>
</evidence>
<evidence type="ECO:0000313" key="8">
    <source>
        <dbReference type="Proteomes" id="UP000003477"/>
    </source>
</evidence>
<dbReference type="PATRIC" id="fig|423471.3.peg.2218"/>
<evidence type="ECO:0000256" key="1">
    <source>
        <dbReference type="ARBA" id="ARBA00004141"/>
    </source>
</evidence>
<proteinExistence type="predicted"/>
<evidence type="ECO:0000313" key="7">
    <source>
        <dbReference type="EMBL" id="EHJ12950.1"/>
    </source>
</evidence>
<comment type="caution">
    <text evidence="7">The sequence shown here is derived from an EMBL/GenBank/DDBJ whole genome shotgun (WGS) entry which is preliminary data.</text>
</comment>
<accession>G5J4D8</accession>
<dbReference type="RefSeq" id="WP_007310599.1">
    <property type="nucleotide sequence ID" value="NZ_AESD01000355.1"/>
</dbReference>
<comment type="subcellular location">
    <subcellularLocation>
        <location evidence="1">Membrane</location>
        <topology evidence="1">Multi-pass membrane protein</topology>
    </subcellularLocation>
</comment>
<dbReference type="InterPro" id="IPR010432">
    <property type="entry name" value="RDD"/>
</dbReference>
<feature type="transmembrane region" description="Helical" evidence="5">
    <location>
        <begin position="28"/>
        <end position="58"/>
    </location>
</feature>
<dbReference type="PANTHER" id="PTHR38480:SF1">
    <property type="entry name" value="SLR0254 PROTEIN"/>
    <property type="match status" value="1"/>
</dbReference>
<dbReference type="GeneID" id="88766050"/>
<dbReference type="GO" id="GO:0016020">
    <property type="term" value="C:membrane"/>
    <property type="evidence" value="ECO:0007669"/>
    <property type="project" value="UniProtKB-SubCell"/>
</dbReference>
<evidence type="ECO:0000259" key="6">
    <source>
        <dbReference type="Pfam" id="PF06271"/>
    </source>
</evidence>
<dbReference type="PANTHER" id="PTHR38480">
    <property type="entry name" value="SLR0254 PROTEIN"/>
    <property type="match status" value="1"/>
</dbReference>
<keyword evidence="4 5" id="KW-0472">Membrane</keyword>
<feature type="domain" description="RDD" evidence="6">
    <location>
        <begin position="21"/>
        <end position="159"/>
    </location>
</feature>
<evidence type="ECO:0000256" key="4">
    <source>
        <dbReference type="ARBA" id="ARBA00023136"/>
    </source>
</evidence>
<gene>
    <name evidence="7" type="ORF">CWATWH0003_2360</name>
</gene>
<reference evidence="7 8" key="1">
    <citation type="journal article" date="2011" name="Front. Microbiol.">
        <title>Two Strains of Crocosphaera watsonii with Highly Conserved Genomes are Distinguished by Strain-Specific Features.</title>
        <authorList>
            <person name="Bench S.R."/>
            <person name="Ilikchyan I.N."/>
            <person name="Tripp H.J."/>
            <person name="Zehr J.P."/>
        </authorList>
    </citation>
    <scope>NUCLEOTIDE SEQUENCE [LARGE SCALE GENOMIC DNA]</scope>
    <source>
        <strain evidence="7 8">WH 0003</strain>
    </source>
</reference>
<evidence type="ECO:0000256" key="5">
    <source>
        <dbReference type="SAM" id="Phobius"/>
    </source>
</evidence>
<feature type="transmembrane region" description="Helical" evidence="5">
    <location>
        <begin position="70"/>
        <end position="92"/>
    </location>
</feature>
<dbReference type="Pfam" id="PF06271">
    <property type="entry name" value="RDD"/>
    <property type="match status" value="1"/>
</dbReference>
<evidence type="ECO:0000256" key="2">
    <source>
        <dbReference type="ARBA" id="ARBA00022692"/>
    </source>
</evidence>
<sequence length="260" mass="29910">MDFFNQFKIETPESVELEFTLAGIGNRVYAFVIDMIVLGLIITILLIIAAFFLFNIPIISSLFGIEEEQVSLWILAIQFFIIFATYVGYFVLFETLWQGETPGKRFVKIRVIQDNGRPITLQQATLRALFRPVDDLFFLGLLFVILGKREKRIGDWVAGTLIIQEAKGKKGTDLTVSQEAENLTKYLQNNTDLSRLLPEDFAALRRYLQRRDEMFTEARMELARKLAYQVKDIIGLQEIPEGTTSNLFLEAVYLAYQKQV</sequence>
<dbReference type="AlphaFoldDB" id="G5J4D8"/>
<name>G5J4D8_CROWT</name>
<keyword evidence="3 5" id="KW-1133">Transmembrane helix</keyword>
<keyword evidence="2 5" id="KW-0812">Transmembrane</keyword>
<dbReference type="EMBL" id="AESD01000355">
    <property type="protein sequence ID" value="EHJ12950.1"/>
    <property type="molecule type" value="Genomic_DNA"/>
</dbReference>
<dbReference type="Proteomes" id="UP000003477">
    <property type="component" value="Unassembled WGS sequence"/>
</dbReference>